<sequence length="558" mass="62994">MSDKNKLELNSFGGSAAGERYQPNANNAVPTGAVPTEVKLVDGDIPERGQWSGKMDFLMSCVGYAIGLGNVWRFPYLCYKNGGGAFLVPYLLCLILAGIPTFFLEASLGQFLGIGGVSVWKICPIFKGVGYAAAVMAFWLNVYYIVVLSWAMYYLYHSLSWDVPWRGCSNAWNSPKCKSEYDLADAERECFIKYGPTTAFCKANASHFSSPVKEYWEKNVLQVTPGMGDLGGVRWPLALTLFIAWVACYFAIWKGVKWTGKVVYFTAVFPYICLVILLFRGITLPGAWDGIMFYLTPKLDRLGDANVWSDAATQIFFSYGSGLAFLAYPSATLQLPISPLWAVLFFLMIIMLGLDSQFCTMEGFFTAVIDEWPRLLRPHKELFILFVCVISYLIGLIFVVEGGIYWFELFNTYAASGFALLYLVFFEVVAISWCYGVNRYYANLEDMLGGSLCIWWKCCWFVFTPTVCFGVFIFSMVQYQPLKYINYEYPWWGEMVGWILALSSMLCIPGYAIYIYLNTSGDFSEKMKVLLRPDMTTIEAEIRQRALKESGLTTVTPV</sequence>
<feature type="binding site" evidence="8">
    <location>
        <position position="70"/>
    </location>
    <ligand>
        <name>Na(+)</name>
        <dbReference type="ChEBI" id="CHEBI:29101"/>
        <label>1</label>
    </ligand>
</feature>
<evidence type="ECO:0000256" key="2">
    <source>
        <dbReference type="ARBA" id="ARBA00006459"/>
    </source>
</evidence>
<dbReference type="GO" id="GO:0005332">
    <property type="term" value="F:gamma-aminobutyric acid:sodium:chloride symporter activity"/>
    <property type="evidence" value="ECO:0007669"/>
    <property type="project" value="TreeGrafter"/>
</dbReference>
<dbReference type="GO" id="GO:0043005">
    <property type="term" value="C:neuron projection"/>
    <property type="evidence" value="ECO:0007669"/>
    <property type="project" value="TreeGrafter"/>
</dbReference>
<feature type="transmembrane region" description="Helical" evidence="11">
    <location>
        <begin position="413"/>
        <end position="437"/>
    </location>
</feature>
<dbReference type="PROSITE" id="PS00754">
    <property type="entry name" value="NA_NEUROTRAN_SYMP_2"/>
    <property type="match status" value="1"/>
</dbReference>
<keyword evidence="3 10" id="KW-0813">Transport</keyword>
<evidence type="ECO:0000256" key="11">
    <source>
        <dbReference type="SAM" id="Phobius"/>
    </source>
</evidence>
<evidence type="ECO:0000313" key="13">
    <source>
        <dbReference type="Proteomes" id="UP000728032"/>
    </source>
</evidence>
<dbReference type="InterPro" id="IPR037272">
    <property type="entry name" value="SNS_sf"/>
</dbReference>
<dbReference type="PANTHER" id="PTHR11616">
    <property type="entry name" value="SODIUM/CHLORIDE DEPENDENT TRANSPORTER"/>
    <property type="match status" value="1"/>
</dbReference>
<feature type="binding site" evidence="8">
    <location>
        <position position="355"/>
    </location>
    <ligand>
        <name>Na(+)</name>
        <dbReference type="ChEBI" id="CHEBI:29101"/>
        <label>1</label>
    </ligand>
</feature>
<feature type="binding site" evidence="8">
    <location>
        <position position="318"/>
    </location>
    <ligand>
        <name>Na(+)</name>
        <dbReference type="ChEBI" id="CHEBI:29101"/>
        <label>1</label>
    </ligand>
</feature>
<feature type="transmembrane region" description="Helical" evidence="11">
    <location>
        <begin position="458"/>
        <end position="477"/>
    </location>
</feature>
<feature type="transmembrane region" description="Helical" evidence="11">
    <location>
        <begin position="382"/>
        <end position="407"/>
    </location>
</feature>
<reference evidence="12" key="1">
    <citation type="submission" date="2020-11" db="EMBL/GenBank/DDBJ databases">
        <authorList>
            <person name="Tran Van P."/>
        </authorList>
    </citation>
    <scope>NUCLEOTIDE SEQUENCE</scope>
</reference>
<evidence type="ECO:0000256" key="10">
    <source>
        <dbReference type="RuleBase" id="RU003732"/>
    </source>
</evidence>
<keyword evidence="13" id="KW-1185">Reference proteome</keyword>
<keyword evidence="7 11" id="KW-0472">Membrane</keyword>
<dbReference type="GO" id="GO:0046872">
    <property type="term" value="F:metal ion binding"/>
    <property type="evidence" value="ECO:0007669"/>
    <property type="project" value="UniProtKB-KW"/>
</dbReference>
<accession>A0A7R9QA49</accession>
<evidence type="ECO:0000256" key="5">
    <source>
        <dbReference type="ARBA" id="ARBA00022847"/>
    </source>
</evidence>
<evidence type="ECO:0000256" key="3">
    <source>
        <dbReference type="ARBA" id="ARBA00022448"/>
    </source>
</evidence>
<evidence type="ECO:0000256" key="7">
    <source>
        <dbReference type="ARBA" id="ARBA00023136"/>
    </source>
</evidence>
<evidence type="ECO:0000256" key="6">
    <source>
        <dbReference type="ARBA" id="ARBA00022989"/>
    </source>
</evidence>
<dbReference type="Proteomes" id="UP000728032">
    <property type="component" value="Unassembled WGS sequence"/>
</dbReference>
<keyword evidence="8" id="KW-0479">Metal-binding</keyword>
<feature type="transmembrane region" description="Helical" evidence="11">
    <location>
        <begin position="262"/>
        <end position="282"/>
    </location>
</feature>
<dbReference type="GO" id="GO:0005886">
    <property type="term" value="C:plasma membrane"/>
    <property type="evidence" value="ECO:0007669"/>
    <property type="project" value="TreeGrafter"/>
</dbReference>
<keyword evidence="6 11" id="KW-1133">Transmembrane helix</keyword>
<dbReference type="PROSITE" id="PS00610">
    <property type="entry name" value="NA_NEUROTRAN_SYMP_1"/>
    <property type="match status" value="1"/>
</dbReference>
<comment type="similarity">
    <text evidence="2 10">Belongs to the sodium:neurotransmitter symporter (SNF) (TC 2.A.22) family.</text>
</comment>
<protein>
    <recommendedName>
        <fullName evidence="10">Transporter</fullName>
    </recommendedName>
</protein>
<dbReference type="EMBL" id="CAJPVJ010000189">
    <property type="protein sequence ID" value="CAG2161643.1"/>
    <property type="molecule type" value="Genomic_DNA"/>
</dbReference>
<evidence type="ECO:0000256" key="9">
    <source>
        <dbReference type="PIRSR" id="PIRSR600175-2"/>
    </source>
</evidence>
<feature type="transmembrane region" description="Helical" evidence="11">
    <location>
        <begin position="333"/>
        <end position="354"/>
    </location>
</feature>
<feature type="binding site" evidence="8">
    <location>
        <position position="352"/>
    </location>
    <ligand>
        <name>Na(+)</name>
        <dbReference type="ChEBI" id="CHEBI:29101"/>
        <label>2</label>
    </ligand>
</feature>
<feature type="transmembrane region" description="Helical" evidence="11">
    <location>
        <begin position="87"/>
        <end position="108"/>
    </location>
</feature>
<evidence type="ECO:0000256" key="4">
    <source>
        <dbReference type="ARBA" id="ARBA00022692"/>
    </source>
</evidence>
<feature type="transmembrane region" description="Helical" evidence="11">
    <location>
        <begin position="235"/>
        <end position="253"/>
    </location>
</feature>
<dbReference type="PANTHER" id="PTHR11616:SF265">
    <property type="entry name" value="TRANSPORTER"/>
    <property type="match status" value="1"/>
</dbReference>
<name>A0A7R9QA49_9ACAR</name>
<feature type="transmembrane region" description="Helical" evidence="11">
    <location>
        <begin position="129"/>
        <end position="156"/>
    </location>
</feature>
<dbReference type="EMBL" id="OC915014">
    <property type="protein sequence ID" value="CAD7638163.1"/>
    <property type="molecule type" value="Genomic_DNA"/>
</dbReference>
<keyword evidence="8" id="KW-0915">Sodium</keyword>
<evidence type="ECO:0000256" key="8">
    <source>
        <dbReference type="PIRSR" id="PIRSR600175-1"/>
    </source>
</evidence>
<feature type="disulfide bond" evidence="9">
    <location>
        <begin position="168"/>
        <end position="177"/>
    </location>
</feature>
<dbReference type="OrthoDB" id="6581954at2759"/>
<dbReference type="SUPFAM" id="SSF161070">
    <property type="entry name" value="SNF-like"/>
    <property type="match status" value="1"/>
</dbReference>
<comment type="subcellular location">
    <subcellularLocation>
        <location evidence="1">Membrane</location>
        <topology evidence="1">Multi-pass membrane protein</topology>
    </subcellularLocation>
</comment>
<proteinExistence type="inferred from homology"/>
<keyword evidence="9" id="KW-1015">Disulfide bond</keyword>
<dbReference type="Pfam" id="PF00209">
    <property type="entry name" value="SNF"/>
    <property type="match status" value="1"/>
</dbReference>
<feature type="binding site" evidence="8">
    <location>
        <position position="356"/>
    </location>
    <ligand>
        <name>Na(+)</name>
        <dbReference type="ChEBI" id="CHEBI:29101"/>
        <label>1</label>
    </ligand>
</feature>
<feature type="binding site" evidence="8">
    <location>
        <position position="65"/>
    </location>
    <ligand>
        <name>Na(+)</name>
        <dbReference type="ChEBI" id="CHEBI:29101"/>
        <label>1</label>
    </ligand>
</feature>
<dbReference type="AlphaFoldDB" id="A0A7R9QA49"/>
<evidence type="ECO:0000313" key="12">
    <source>
        <dbReference type="EMBL" id="CAD7638163.1"/>
    </source>
</evidence>
<evidence type="ECO:0000256" key="1">
    <source>
        <dbReference type="ARBA" id="ARBA00004141"/>
    </source>
</evidence>
<feature type="transmembrane region" description="Helical" evidence="11">
    <location>
        <begin position="497"/>
        <end position="517"/>
    </location>
</feature>
<dbReference type="PROSITE" id="PS50267">
    <property type="entry name" value="NA_NEUROTRAN_SYMP_3"/>
    <property type="match status" value="1"/>
</dbReference>
<feature type="binding site" evidence="8">
    <location>
        <position position="63"/>
    </location>
    <ligand>
        <name>Na(+)</name>
        <dbReference type="ChEBI" id="CHEBI:29101"/>
        <label>1</label>
    </ligand>
</feature>
<dbReference type="InterPro" id="IPR000175">
    <property type="entry name" value="Na/ntran_symport"/>
</dbReference>
<keyword evidence="5 10" id="KW-0769">Symport</keyword>
<feature type="transmembrane region" description="Helical" evidence="11">
    <location>
        <begin position="57"/>
        <end position="75"/>
    </location>
</feature>
<organism evidence="12">
    <name type="scientific">Oppiella nova</name>
    <dbReference type="NCBI Taxonomy" id="334625"/>
    <lineage>
        <taxon>Eukaryota</taxon>
        <taxon>Metazoa</taxon>
        <taxon>Ecdysozoa</taxon>
        <taxon>Arthropoda</taxon>
        <taxon>Chelicerata</taxon>
        <taxon>Arachnida</taxon>
        <taxon>Acari</taxon>
        <taxon>Acariformes</taxon>
        <taxon>Sarcoptiformes</taxon>
        <taxon>Oribatida</taxon>
        <taxon>Brachypylina</taxon>
        <taxon>Oppioidea</taxon>
        <taxon>Oppiidae</taxon>
        <taxon>Oppiella</taxon>
    </lineage>
</organism>
<keyword evidence="4 10" id="KW-0812">Transmembrane</keyword>
<dbReference type="PRINTS" id="PR00176">
    <property type="entry name" value="NANEUSMPORT"/>
</dbReference>
<gene>
    <name evidence="12" type="ORF">ONB1V03_LOCUS1247</name>
</gene>